<dbReference type="Pfam" id="PF00561">
    <property type="entry name" value="Abhydrolase_1"/>
    <property type="match status" value="1"/>
</dbReference>
<keyword evidence="3" id="KW-0732">Signal</keyword>
<evidence type="ECO:0000256" key="1">
    <source>
        <dbReference type="ARBA" id="ARBA00010088"/>
    </source>
</evidence>
<evidence type="ECO:0000313" key="6">
    <source>
        <dbReference type="EMBL" id="GIH08906.1"/>
    </source>
</evidence>
<organism evidence="6 7">
    <name type="scientific">Rhizocola hellebori</name>
    <dbReference type="NCBI Taxonomy" id="1392758"/>
    <lineage>
        <taxon>Bacteria</taxon>
        <taxon>Bacillati</taxon>
        <taxon>Actinomycetota</taxon>
        <taxon>Actinomycetes</taxon>
        <taxon>Micromonosporales</taxon>
        <taxon>Micromonosporaceae</taxon>
        <taxon>Rhizocola</taxon>
    </lineage>
</organism>
<feature type="domain" description="Peptidase S33 tripeptidyl aminopeptidase-like C-terminal" evidence="5">
    <location>
        <begin position="424"/>
        <end position="527"/>
    </location>
</feature>
<dbReference type="SUPFAM" id="SSF53474">
    <property type="entry name" value="alpha/beta-Hydrolases"/>
    <property type="match status" value="1"/>
</dbReference>
<accession>A0A8J3VKB3</accession>
<evidence type="ECO:0000259" key="4">
    <source>
        <dbReference type="Pfam" id="PF00561"/>
    </source>
</evidence>
<proteinExistence type="inferred from homology"/>
<evidence type="ECO:0000256" key="3">
    <source>
        <dbReference type="SAM" id="SignalP"/>
    </source>
</evidence>
<protein>
    <submittedName>
        <fullName evidence="6">Peptidase</fullName>
    </submittedName>
</protein>
<evidence type="ECO:0000259" key="5">
    <source>
        <dbReference type="Pfam" id="PF08386"/>
    </source>
</evidence>
<feature type="chain" id="PRO_5039006819" evidence="3">
    <location>
        <begin position="30"/>
        <end position="539"/>
    </location>
</feature>
<keyword evidence="2" id="KW-0378">Hydrolase</keyword>
<dbReference type="InterPro" id="IPR051601">
    <property type="entry name" value="Serine_prot/Carboxylest_S33"/>
</dbReference>
<dbReference type="Pfam" id="PF08386">
    <property type="entry name" value="Abhydrolase_4"/>
    <property type="match status" value="1"/>
</dbReference>
<dbReference type="AlphaFoldDB" id="A0A8J3VKB3"/>
<dbReference type="GO" id="GO:0016787">
    <property type="term" value="F:hydrolase activity"/>
    <property type="evidence" value="ECO:0007669"/>
    <property type="project" value="UniProtKB-KW"/>
</dbReference>
<gene>
    <name evidence="6" type="ORF">Rhe02_69730</name>
</gene>
<comment type="similarity">
    <text evidence="1">Belongs to the peptidase S33 family.</text>
</comment>
<evidence type="ECO:0000256" key="2">
    <source>
        <dbReference type="ARBA" id="ARBA00022801"/>
    </source>
</evidence>
<dbReference type="PANTHER" id="PTHR43248">
    <property type="entry name" value="2-SUCCINYL-6-HYDROXY-2,4-CYCLOHEXADIENE-1-CARBOXYLATE SYNTHASE"/>
    <property type="match status" value="1"/>
</dbReference>
<reference evidence="6" key="1">
    <citation type="submission" date="2021-01" db="EMBL/GenBank/DDBJ databases">
        <title>Whole genome shotgun sequence of Rhizocola hellebori NBRC 109834.</title>
        <authorList>
            <person name="Komaki H."/>
            <person name="Tamura T."/>
        </authorList>
    </citation>
    <scope>NUCLEOTIDE SEQUENCE</scope>
    <source>
        <strain evidence="6">NBRC 109834</strain>
    </source>
</reference>
<dbReference type="PANTHER" id="PTHR43248:SF25">
    <property type="entry name" value="AB HYDROLASE-1 DOMAIN-CONTAINING PROTEIN-RELATED"/>
    <property type="match status" value="1"/>
</dbReference>
<dbReference type="InterPro" id="IPR029058">
    <property type="entry name" value="AB_hydrolase_fold"/>
</dbReference>
<keyword evidence="7" id="KW-1185">Reference proteome</keyword>
<comment type="caution">
    <text evidence="6">The sequence shown here is derived from an EMBL/GenBank/DDBJ whole genome shotgun (WGS) entry which is preliminary data.</text>
</comment>
<dbReference type="EMBL" id="BONY01000057">
    <property type="protein sequence ID" value="GIH08906.1"/>
    <property type="molecule type" value="Genomic_DNA"/>
</dbReference>
<sequence length="539" mass="58458">MNRRLLGARGIAFALVAVTLLATNPLPQAAWAWQSTAEPNPVAWAPCLQVIGIPLDPAVADCAMYQVPRDYMSGRQDLISIAMLRRRATDPARRIGSLFVNPGGPGTSGLHMAYRAERILAPDVVARYDIIGFDPRGVGLSGAVKCFESQEQYEQTFASRLVVPVTKAEVTAAMRAYRDYALLCAGNAGPLLPHLTTLNVARDLDLMRSSVGEEHLNFVGLSYGTMIGATYANLYPERVRAMVLDGNVDPQLRTHNGLEYDRQRAAGLELVLNAFLDYCTAAGSSCAFSEGDVRAKFVLLRERLRQGPVVLPDGTQVTLSNFTGRLVDGLSVAAQLPELARSLADLYELVQQGTEGRRESGPTDVGSAGWFAIPAADVAGRETTGETPYRFGDSGQGFNCLDKPYPPAPTVLPVLARLWEHESPTFGRMHAFEGVPCTVWPVHWWNADRFSGPWNRNTAETVLLLGNRYDAITRYDFARSMASHLANATLVTVDSFGHTALGLNECADEISTRYLLHGELPSPGMTCSANSPAFPTVGA</sequence>
<feature type="signal peptide" evidence="3">
    <location>
        <begin position="1"/>
        <end position="29"/>
    </location>
</feature>
<dbReference type="InterPro" id="IPR013595">
    <property type="entry name" value="Pept_S33_TAP-like_C"/>
</dbReference>
<feature type="domain" description="AB hydrolase-1" evidence="4">
    <location>
        <begin position="98"/>
        <end position="265"/>
    </location>
</feature>
<dbReference type="InterPro" id="IPR000073">
    <property type="entry name" value="AB_hydrolase_1"/>
</dbReference>
<evidence type="ECO:0000313" key="7">
    <source>
        <dbReference type="Proteomes" id="UP000612899"/>
    </source>
</evidence>
<name>A0A8J3VKB3_9ACTN</name>
<dbReference type="Gene3D" id="3.40.50.1820">
    <property type="entry name" value="alpha/beta hydrolase"/>
    <property type="match status" value="1"/>
</dbReference>
<dbReference type="Proteomes" id="UP000612899">
    <property type="component" value="Unassembled WGS sequence"/>
</dbReference>